<feature type="region of interest" description="Disordered" evidence="1">
    <location>
        <begin position="1"/>
        <end position="20"/>
    </location>
</feature>
<organism evidence="2 3">
    <name type="scientific">Planktothrix mougeotii LEGE 06226</name>
    <dbReference type="NCBI Taxonomy" id="1828728"/>
    <lineage>
        <taxon>Bacteria</taxon>
        <taxon>Bacillati</taxon>
        <taxon>Cyanobacteriota</taxon>
        <taxon>Cyanophyceae</taxon>
        <taxon>Oscillatoriophycideae</taxon>
        <taxon>Oscillatoriales</taxon>
        <taxon>Microcoleaceae</taxon>
        <taxon>Planktothrix</taxon>
    </lineage>
</organism>
<dbReference type="RefSeq" id="WP_193868121.1">
    <property type="nucleotide sequence ID" value="NZ_JADEWU010000006.1"/>
</dbReference>
<sequence length="63" mass="7192">MGKQSKLKQKRQDLKNNPPEVLAVNEDLNPTHFVETMEKQGYQLKTSNSCPNLPEKQDGKPQL</sequence>
<comment type="caution">
    <text evidence="2">The sequence shown here is derived from an EMBL/GenBank/DDBJ whole genome shotgun (WGS) entry which is preliminary data.</text>
</comment>
<evidence type="ECO:0000313" key="3">
    <source>
        <dbReference type="Proteomes" id="UP000640725"/>
    </source>
</evidence>
<proteinExistence type="predicted"/>
<feature type="region of interest" description="Disordered" evidence="1">
    <location>
        <begin position="40"/>
        <end position="63"/>
    </location>
</feature>
<name>A0ABR9U7K8_9CYAN</name>
<accession>A0ABR9U7K8</accession>
<keyword evidence="3" id="KW-1185">Reference proteome</keyword>
<evidence type="ECO:0000313" key="2">
    <source>
        <dbReference type="EMBL" id="MBE9142438.1"/>
    </source>
</evidence>
<dbReference type="Proteomes" id="UP000640725">
    <property type="component" value="Unassembled WGS sequence"/>
</dbReference>
<dbReference type="EMBL" id="JADEWU010000006">
    <property type="protein sequence ID" value="MBE9142438.1"/>
    <property type="molecule type" value="Genomic_DNA"/>
</dbReference>
<gene>
    <name evidence="2" type="ORF">IQ236_04275</name>
</gene>
<evidence type="ECO:0000256" key="1">
    <source>
        <dbReference type="SAM" id="MobiDB-lite"/>
    </source>
</evidence>
<reference evidence="2 3" key="1">
    <citation type="submission" date="2020-10" db="EMBL/GenBank/DDBJ databases">
        <authorList>
            <person name="Castelo-Branco R."/>
            <person name="Eusebio N."/>
            <person name="Adriana R."/>
            <person name="Vieira A."/>
            <person name="Brugerolle De Fraissinette N."/>
            <person name="Rezende De Castro R."/>
            <person name="Schneider M.P."/>
            <person name="Vasconcelos V."/>
            <person name="Leao P.N."/>
        </authorList>
    </citation>
    <scope>NUCLEOTIDE SEQUENCE [LARGE SCALE GENOMIC DNA]</scope>
    <source>
        <strain evidence="2 3">LEGE 06226</strain>
    </source>
</reference>
<protein>
    <recommendedName>
        <fullName evidence="4">Transposase</fullName>
    </recommendedName>
</protein>
<evidence type="ECO:0008006" key="4">
    <source>
        <dbReference type="Google" id="ProtNLM"/>
    </source>
</evidence>